<keyword evidence="3" id="KW-1185">Reference proteome</keyword>
<evidence type="ECO:0000313" key="2">
    <source>
        <dbReference type="EMBL" id="WNM20883.1"/>
    </source>
</evidence>
<dbReference type="InterPro" id="IPR018534">
    <property type="entry name" value="Tet_reg_excision_RteC"/>
</dbReference>
<proteinExistence type="predicted"/>
<dbReference type="Proteomes" id="UP001304515">
    <property type="component" value="Chromosome"/>
</dbReference>
<evidence type="ECO:0000313" key="3">
    <source>
        <dbReference type="Proteomes" id="UP001304515"/>
    </source>
</evidence>
<evidence type="ECO:0000313" key="1">
    <source>
        <dbReference type="EMBL" id="WNM19494.1"/>
    </source>
</evidence>
<sequence length="271" mass="31610">MDSFIVLSQNKWLQLKHNLIPYQNPKTAKQCLKAIVLISAEIQSLNSKCQADSFTTTSDEIRFFKKIKPKFVGYLLFYQILYKALVQHPLNCKKRIKKLSKKTTTFSKKNKKWIMLYSTNTSNHDEMYFLRKNNAYNITTTKKVAANNTLFTTLADHKIAQVLAHQKLAKYCNNKTTISTKTITKTSLCWSGSKVALIELIYAIHTTRICNNGKATLKEMMSHFEQNFNIKLGQYARTYLEIRNRKTIERTQFLDKLKQELVKKMNQNDEN</sequence>
<name>A0AA96EY83_9FLAO</name>
<dbReference type="AlphaFoldDB" id="A0AA96EY83"/>
<organism evidence="2 3">
    <name type="scientific">Flavobacterium capsici</name>
    <dbReference type="NCBI Taxonomy" id="3075618"/>
    <lineage>
        <taxon>Bacteria</taxon>
        <taxon>Pseudomonadati</taxon>
        <taxon>Bacteroidota</taxon>
        <taxon>Flavobacteriia</taxon>
        <taxon>Flavobacteriales</taxon>
        <taxon>Flavobacteriaceae</taxon>
        <taxon>Flavobacterium</taxon>
    </lineage>
</organism>
<dbReference type="KEGG" id="fcj:RN605_09315"/>
<dbReference type="RefSeq" id="WP_313324385.1">
    <property type="nucleotide sequence ID" value="NZ_CP134878.1"/>
</dbReference>
<dbReference type="EMBL" id="CP134890">
    <property type="protein sequence ID" value="WNM20883.1"/>
    <property type="molecule type" value="Genomic_DNA"/>
</dbReference>
<reference evidence="2 3" key="1">
    <citation type="submission" date="2023-09" db="EMBL/GenBank/DDBJ databases">
        <title>Flavobacterium sp. a novel bacteria isolate from Pepper rhizosphere.</title>
        <authorList>
            <person name="Peng Y."/>
            <person name="Lee J."/>
        </authorList>
    </citation>
    <scope>NUCLEOTIDE SEQUENCE [LARGE SCALE GENOMIC DNA]</scope>
    <source>
        <strain evidence="1">PMR2A8</strain>
        <strain evidence="2 3">PMTSA4</strain>
    </source>
</reference>
<dbReference type="Pfam" id="PF09357">
    <property type="entry name" value="RteC"/>
    <property type="match status" value="1"/>
</dbReference>
<protein>
    <submittedName>
        <fullName evidence="2">RteC domain-containing protein</fullName>
    </submittedName>
</protein>
<accession>A0AA96EW25</accession>
<dbReference type="EMBL" id="CP134878">
    <property type="protein sequence ID" value="WNM19494.1"/>
    <property type="molecule type" value="Genomic_DNA"/>
</dbReference>
<accession>A0AA96EY83</accession>
<gene>
    <name evidence="2" type="ORF">RN605_09315</name>
    <name evidence="1" type="ORF">RN608_02145</name>
</gene>